<organism evidence="5">
    <name type="scientific">Bicosoecida sp. CB-2014</name>
    <dbReference type="NCBI Taxonomy" id="1486930"/>
    <lineage>
        <taxon>Eukaryota</taxon>
        <taxon>Sar</taxon>
        <taxon>Stramenopiles</taxon>
        <taxon>Bigyra</taxon>
        <taxon>Opalozoa</taxon>
        <taxon>Bicosoecida</taxon>
    </lineage>
</organism>
<dbReference type="PANTHER" id="PTHR10544">
    <property type="entry name" value="60S RIBOSOMAL PROTEIN L28"/>
    <property type="match status" value="1"/>
</dbReference>
<sequence>MAALHSDNVVWDAVKAHHCRIRKSHGIVLSGEAGNLTNKHAFKFSGFANKKTLDVNATDGSAKYTFPVALRASTPKNANKPGKAAETVVLAKGGFARGAANIRKYSSGRCFRADLERAALARYTALVRGATPARKGVAQKKAGRRRR</sequence>
<keyword evidence="3" id="KW-0687">Ribonucleoprotein</keyword>
<accession>A0A7S1CLQ0</accession>
<dbReference type="InterPro" id="IPR029004">
    <property type="entry name" value="Ribosomal_eL28/Mak16"/>
</dbReference>
<proteinExistence type="inferred from homology"/>
<protein>
    <recommendedName>
        <fullName evidence="4">Ribosomal eL28/Mak16 domain-containing protein</fullName>
    </recommendedName>
</protein>
<dbReference type="GO" id="GO:0005840">
    <property type="term" value="C:ribosome"/>
    <property type="evidence" value="ECO:0007669"/>
    <property type="project" value="UniProtKB-KW"/>
</dbReference>
<dbReference type="GO" id="GO:1990904">
    <property type="term" value="C:ribonucleoprotein complex"/>
    <property type="evidence" value="ECO:0007669"/>
    <property type="project" value="UniProtKB-KW"/>
</dbReference>
<evidence type="ECO:0000256" key="2">
    <source>
        <dbReference type="ARBA" id="ARBA00022980"/>
    </source>
</evidence>
<evidence type="ECO:0000313" key="5">
    <source>
        <dbReference type="EMBL" id="CAD8922699.1"/>
    </source>
</evidence>
<feature type="domain" description="Ribosomal eL28/Mak16" evidence="4">
    <location>
        <begin position="9"/>
        <end position="128"/>
    </location>
</feature>
<keyword evidence="2" id="KW-0689">Ribosomal protein</keyword>
<reference evidence="5" key="1">
    <citation type="submission" date="2021-01" db="EMBL/GenBank/DDBJ databases">
        <authorList>
            <person name="Corre E."/>
            <person name="Pelletier E."/>
            <person name="Niang G."/>
            <person name="Scheremetjew M."/>
            <person name="Finn R."/>
            <person name="Kale V."/>
            <person name="Holt S."/>
            <person name="Cochrane G."/>
            <person name="Meng A."/>
            <person name="Brown T."/>
            <person name="Cohen L."/>
        </authorList>
    </citation>
    <scope>NUCLEOTIDE SEQUENCE</scope>
    <source>
        <strain evidence="5">Ms1</strain>
    </source>
</reference>
<dbReference type="EMBL" id="HBFS01023856">
    <property type="protein sequence ID" value="CAD8922699.1"/>
    <property type="molecule type" value="Transcribed_RNA"/>
</dbReference>
<name>A0A7S1CLQ0_9STRA</name>
<dbReference type="AlphaFoldDB" id="A0A7S1CLQ0"/>
<dbReference type="Gene3D" id="3.30.390.110">
    <property type="match status" value="1"/>
</dbReference>
<dbReference type="Pfam" id="PF01778">
    <property type="entry name" value="Ribosomal_L28e"/>
    <property type="match status" value="1"/>
</dbReference>
<dbReference type="GO" id="GO:0006412">
    <property type="term" value="P:translation"/>
    <property type="evidence" value="ECO:0007669"/>
    <property type="project" value="InterPro"/>
</dbReference>
<gene>
    <name evidence="5" type="ORF">BSP0115_LOCUS15962</name>
</gene>
<evidence type="ECO:0000256" key="3">
    <source>
        <dbReference type="ARBA" id="ARBA00023274"/>
    </source>
</evidence>
<comment type="similarity">
    <text evidence="1">Belongs to the eukaryotic ribosomal protein eL28 family.</text>
</comment>
<evidence type="ECO:0000259" key="4">
    <source>
        <dbReference type="Pfam" id="PF01778"/>
    </source>
</evidence>
<evidence type="ECO:0000256" key="1">
    <source>
        <dbReference type="ARBA" id="ARBA00007926"/>
    </source>
</evidence>
<dbReference type="InterPro" id="IPR002672">
    <property type="entry name" value="Ribosomal_eL28"/>
</dbReference>
<dbReference type="GO" id="GO:0003735">
    <property type="term" value="F:structural constituent of ribosome"/>
    <property type="evidence" value="ECO:0007669"/>
    <property type="project" value="InterPro"/>
</dbReference>